<sequence length="202" mass="23436">MVEMSDDFLPEMPSASEYTLLQNITPKHSIRWIHKEIINTISPAWFPSIAIDPRVESPVDYYNRYVPKQLFQVMDEMANLYATYSNKVSLKPTTAKEKEILSGLHLATEIFGYPCLKMYRETNISIPLFTENMARDRFFELRNNLHLVDNTAISGNSKDALIEVRLIFDTVRKRCLDLPLEKTFVLTNRLFLSPENMLPNSI</sequence>
<reference evidence="3 4" key="1">
    <citation type="journal article" date="2009" name="PLoS Pathog.">
        <title>Genomic analyses of the microsporidian Nosema ceranae, an emergent pathogen of honey bees.</title>
        <authorList>
            <person name="Cornman R.S."/>
            <person name="Chen Y.P."/>
            <person name="Schatz M.C."/>
            <person name="Street C."/>
            <person name="Zhao Y."/>
            <person name="Desany B."/>
            <person name="Egholm M."/>
            <person name="Hutchison S."/>
            <person name="Pettis J.S."/>
            <person name="Lipkin W.I."/>
            <person name="Evans J.D."/>
        </authorList>
    </citation>
    <scope>NUCLEOTIDE SEQUENCE [LARGE SCALE GENOMIC DNA]</scope>
    <source>
        <strain evidence="3 4">BRL01</strain>
    </source>
</reference>
<dbReference type="PANTHER" id="PTHR47272">
    <property type="entry name" value="DDE_TNP_1_7 DOMAIN-CONTAINING PROTEIN"/>
    <property type="match status" value="1"/>
</dbReference>
<dbReference type="AlphaFoldDB" id="C4VBD1"/>
<dbReference type="InterPro" id="IPR000651">
    <property type="entry name" value="Ras-like_Gua-exchang_fac_N"/>
</dbReference>
<feature type="domain" description="N-terminal Ras-GEF" evidence="2">
    <location>
        <begin position="149"/>
        <end position="202"/>
    </location>
</feature>
<dbReference type="InParanoid" id="C4VBD1"/>
<evidence type="ECO:0000313" key="3">
    <source>
        <dbReference type="EMBL" id="EEQ81471.1"/>
    </source>
</evidence>
<dbReference type="Proteomes" id="UP000009082">
    <property type="component" value="Unassembled WGS sequence"/>
</dbReference>
<dbReference type="HOGENOM" id="CLU_1354979_0_0_1"/>
<dbReference type="InterPro" id="IPR029526">
    <property type="entry name" value="PGBD"/>
</dbReference>
<evidence type="ECO:0000256" key="1">
    <source>
        <dbReference type="PROSITE-ProRule" id="PRU00135"/>
    </source>
</evidence>
<accession>C4VBD1</accession>
<evidence type="ECO:0000313" key="4">
    <source>
        <dbReference type="Proteomes" id="UP000009082"/>
    </source>
</evidence>
<dbReference type="VEuPathDB" id="MicrosporidiaDB:NCER_102082"/>
<evidence type="ECO:0000259" key="2">
    <source>
        <dbReference type="PROSITE" id="PS50212"/>
    </source>
</evidence>
<dbReference type="STRING" id="578460.C4VBD1"/>
<dbReference type="KEGG" id="nce:NCER_102082"/>
<dbReference type="Pfam" id="PF13843">
    <property type="entry name" value="DDE_Tnp_1_7"/>
    <property type="match status" value="1"/>
</dbReference>
<proteinExistence type="predicted"/>
<comment type="caution">
    <text evidence="3">The sequence shown here is derived from an EMBL/GenBank/DDBJ whole genome shotgun (WGS) entry which is preliminary data.</text>
</comment>
<protein>
    <recommendedName>
        <fullName evidence="2">N-terminal Ras-GEF domain-containing protein</fullName>
    </recommendedName>
</protein>
<dbReference type="PANTHER" id="PTHR47272:SF1">
    <property type="entry name" value="PIGGYBAC TRANSPOSABLE ELEMENT-DERIVED PROTEIN 3-LIKE"/>
    <property type="match status" value="1"/>
</dbReference>
<name>C4VBD1_VAIC1</name>
<dbReference type="PROSITE" id="PS50212">
    <property type="entry name" value="RASGEF_NTER"/>
    <property type="match status" value="1"/>
</dbReference>
<organism evidence="3 4">
    <name type="scientific">Vairimorpha ceranae (strain BRL01)</name>
    <name type="common">Microsporidian parasite</name>
    <name type="synonym">Nosema ceranae</name>
    <dbReference type="NCBI Taxonomy" id="578460"/>
    <lineage>
        <taxon>Eukaryota</taxon>
        <taxon>Fungi</taxon>
        <taxon>Fungi incertae sedis</taxon>
        <taxon>Microsporidia</taxon>
        <taxon>Nosematidae</taxon>
        <taxon>Vairimorpha</taxon>
    </lineage>
</organism>
<keyword evidence="1" id="KW-0344">Guanine-nucleotide releasing factor</keyword>
<gene>
    <name evidence="3" type="ORF">NCER_102082</name>
</gene>
<dbReference type="EMBL" id="ACOL01000494">
    <property type="protein sequence ID" value="EEQ81471.1"/>
    <property type="molecule type" value="Genomic_DNA"/>
</dbReference>
<dbReference type="GO" id="GO:0005085">
    <property type="term" value="F:guanyl-nucleotide exchange factor activity"/>
    <property type="evidence" value="ECO:0007669"/>
    <property type="project" value="UniProtKB-KW"/>
</dbReference>